<proteinExistence type="predicted"/>
<accession>A0A6A5QJW8</accession>
<evidence type="ECO:0000313" key="3">
    <source>
        <dbReference type="Proteomes" id="UP000800096"/>
    </source>
</evidence>
<dbReference type="Proteomes" id="UP000800096">
    <property type="component" value="Unassembled WGS sequence"/>
</dbReference>
<evidence type="ECO:0000256" key="1">
    <source>
        <dbReference type="SAM" id="Phobius"/>
    </source>
</evidence>
<evidence type="ECO:0008006" key="4">
    <source>
        <dbReference type="Google" id="ProtNLM"/>
    </source>
</evidence>
<evidence type="ECO:0000313" key="2">
    <source>
        <dbReference type="EMBL" id="KAF1915753.1"/>
    </source>
</evidence>
<keyword evidence="1" id="KW-0472">Membrane</keyword>
<reference evidence="2" key="1">
    <citation type="journal article" date="2020" name="Stud. Mycol.">
        <title>101 Dothideomycetes genomes: a test case for predicting lifestyles and emergence of pathogens.</title>
        <authorList>
            <person name="Haridas S."/>
            <person name="Albert R."/>
            <person name="Binder M."/>
            <person name="Bloem J."/>
            <person name="Labutti K."/>
            <person name="Salamov A."/>
            <person name="Andreopoulos B."/>
            <person name="Baker S."/>
            <person name="Barry K."/>
            <person name="Bills G."/>
            <person name="Bluhm B."/>
            <person name="Cannon C."/>
            <person name="Castanera R."/>
            <person name="Culley D."/>
            <person name="Daum C."/>
            <person name="Ezra D."/>
            <person name="Gonzalez J."/>
            <person name="Henrissat B."/>
            <person name="Kuo A."/>
            <person name="Liang C."/>
            <person name="Lipzen A."/>
            <person name="Lutzoni F."/>
            <person name="Magnuson J."/>
            <person name="Mondo S."/>
            <person name="Nolan M."/>
            <person name="Ohm R."/>
            <person name="Pangilinan J."/>
            <person name="Park H.-J."/>
            <person name="Ramirez L."/>
            <person name="Alfaro M."/>
            <person name="Sun H."/>
            <person name="Tritt A."/>
            <person name="Yoshinaga Y."/>
            <person name="Zwiers L.-H."/>
            <person name="Turgeon B."/>
            <person name="Goodwin S."/>
            <person name="Spatafora J."/>
            <person name="Crous P."/>
            <person name="Grigoriev I."/>
        </authorList>
    </citation>
    <scope>NUCLEOTIDE SEQUENCE</scope>
    <source>
        <strain evidence="2">HMLAC05119</strain>
    </source>
</reference>
<sequence>MPLNTQVLKFRVWEKPHRTDEHITPGVYRGFWKWFARCLTFYIPSWFLKKYLEMDDFRQRLAFRQKVLFCVLLFAIYAVLCYFLIIQPIVSCVIKVHIGMFDNNSTFCGTVRDLIYVYMGLGGGFMLLVAVCVARTRYKSRSFEEHDALLVLQIPVYNEDETTLRKTIESCVQSSYEKKRKLLFLVADGTIAAAGQKPTYKILLEDIFNHSADLEAGLDNQAHSYMLYDGHTPQQTNQTNIATYICLFSKA</sequence>
<protein>
    <recommendedName>
        <fullName evidence="4">Chitin synthase</fullName>
    </recommendedName>
</protein>
<feature type="transmembrane region" description="Helical" evidence="1">
    <location>
        <begin position="68"/>
        <end position="94"/>
    </location>
</feature>
<dbReference type="EMBL" id="ML979135">
    <property type="protein sequence ID" value="KAF1915753.1"/>
    <property type="molecule type" value="Genomic_DNA"/>
</dbReference>
<dbReference type="AlphaFoldDB" id="A0A6A5QJW8"/>
<feature type="transmembrane region" description="Helical" evidence="1">
    <location>
        <begin position="114"/>
        <end position="134"/>
    </location>
</feature>
<organism evidence="2 3">
    <name type="scientific">Ampelomyces quisqualis</name>
    <name type="common">Powdery mildew agent</name>
    <dbReference type="NCBI Taxonomy" id="50730"/>
    <lineage>
        <taxon>Eukaryota</taxon>
        <taxon>Fungi</taxon>
        <taxon>Dikarya</taxon>
        <taxon>Ascomycota</taxon>
        <taxon>Pezizomycotina</taxon>
        <taxon>Dothideomycetes</taxon>
        <taxon>Pleosporomycetidae</taxon>
        <taxon>Pleosporales</taxon>
        <taxon>Pleosporineae</taxon>
        <taxon>Phaeosphaeriaceae</taxon>
        <taxon>Ampelomyces</taxon>
    </lineage>
</organism>
<keyword evidence="1" id="KW-1133">Transmembrane helix</keyword>
<keyword evidence="3" id="KW-1185">Reference proteome</keyword>
<dbReference type="OrthoDB" id="370884at2759"/>
<name>A0A6A5QJW8_AMPQU</name>
<dbReference type="Pfam" id="PF03142">
    <property type="entry name" value="Chitin_synth_2"/>
    <property type="match status" value="1"/>
</dbReference>
<gene>
    <name evidence="2" type="ORF">BDU57DRAFT_538139</name>
</gene>
<keyword evidence="1" id="KW-0812">Transmembrane</keyword>